<name>A0A5J5DAE1_9PERO</name>
<proteinExistence type="predicted"/>
<reference evidence="1 2" key="1">
    <citation type="submission" date="2019-08" db="EMBL/GenBank/DDBJ databases">
        <title>A chromosome-level genome assembly, high-density linkage maps, and genome scans reveal the genomic architecture of hybrid incompatibilities underlying speciation via character displacement in darters (Percidae: Etheostominae).</title>
        <authorList>
            <person name="Moran R.L."/>
            <person name="Catchen J.M."/>
            <person name="Fuller R.C."/>
        </authorList>
    </citation>
    <scope>NUCLEOTIDE SEQUENCE [LARGE SCALE GENOMIC DNA]</scope>
    <source>
        <strain evidence="1">EspeVRDwgs_2016</strain>
        <tissue evidence="1">Muscle</tissue>
    </source>
</reference>
<organism evidence="1 2">
    <name type="scientific">Etheostoma spectabile</name>
    <name type="common">orangethroat darter</name>
    <dbReference type="NCBI Taxonomy" id="54343"/>
    <lineage>
        <taxon>Eukaryota</taxon>
        <taxon>Metazoa</taxon>
        <taxon>Chordata</taxon>
        <taxon>Craniata</taxon>
        <taxon>Vertebrata</taxon>
        <taxon>Euteleostomi</taxon>
        <taxon>Actinopterygii</taxon>
        <taxon>Neopterygii</taxon>
        <taxon>Teleostei</taxon>
        <taxon>Neoteleostei</taxon>
        <taxon>Acanthomorphata</taxon>
        <taxon>Eupercaria</taxon>
        <taxon>Perciformes</taxon>
        <taxon>Percoidei</taxon>
        <taxon>Percidae</taxon>
        <taxon>Etheostomatinae</taxon>
        <taxon>Etheostoma</taxon>
    </lineage>
</organism>
<keyword evidence="2" id="KW-1185">Reference proteome</keyword>
<dbReference type="PROSITE" id="PS51257">
    <property type="entry name" value="PROKAR_LIPOPROTEIN"/>
    <property type="match status" value="1"/>
</dbReference>
<gene>
    <name evidence="1" type="ORF">FQN60_012931</name>
</gene>
<dbReference type="Proteomes" id="UP000327493">
    <property type="component" value="Chromosome 9"/>
</dbReference>
<evidence type="ECO:0000313" key="2">
    <source>
        <dbReference type="Proteomes" id="UP000327493"/>
    </source>
</evidence>
<dbReference type="EMBL" id="VOFY01000009">
    <property type="protein sequence ID" value="KAA8589566.1"/>
    <property type="molecule type" value="Genomic_DNA"/>
</dbReference>
<dbReference type="AlphaFoldDB" id="A0A5J5DAE1"/>
<evidence type="ECO:0000313" key="1">
    <source>
        <dbReference type="EMBL" id="KAA8589566.1"/>
    </source>
</evidence>
<comment type="caution">
    <text evidence="1">The sequence shown here is derived from an EMBL/GenBank/DDBJ whole genome shotgun (WGS) entry which is preliminary data.</text>
</comment>
<protein>
    <submittedName>
        <fullName evidence="1">Uncharacterized protein</fullName>
    </submittedName>
</protein>
<sequence>MARSNATLLTVLQLPGRLHSVRTTPPLLATTACLLILT</sequence>
<accession>A0A5J5DAE1</accession>